<evidence type="ECO:0000259" key="5">
    <source>
        <dbReference type="Pfam" id="PF14528"/>
    </source>
</evidence>
<dbReference type="PANTHER" id="PTHR11559">
    <property type="entry name" value="CARBOXYLESTERASE"/>
    <property type="match status" value="1"/>
</dbReference>
<dbReference type="InterPro" id="IPR002018">
    <property type="entry name" value="CarbesteraseB"/>
</dbReference>
<dbReference type="EMBL" id="LSRX01000019">
    <property type="protein sequence ID" value="OLQ14131.1"/>
    <property type="molecule type" value="Genomic_DNA"/>
</dbReference>
<dbReference type="OrthoDB" id="3200163at2759"/>
<comment type="similarity">
    <text evidence="1">Belongs to the type-B carboxylesterase/lipase family.</text>
</comment>
<keyword evidence="2" id="KW-0378">Hydrolase</keyword>
<dbReference type="InterPro" id="IPR029058">
    <property type="entry name" value="AB_hydrolase_fold"/>
</dbReference>
<keyword evidence="3" id="KW-0732">Signal</keyword>
<gene>
    <name evidence="6" type="primary">CES2</name>
    <name evidence="6" type="ORF">AK812_SmicGene1763</name>
</gene>
<dbReference type="GO" id="GO:0004519">
    <property type="term" value="F:endonuclease activity"/>
    <property type="evidence" value="ECO:0007669"/>
    <property type="project" value="InterPro"/>
</dbReference>
<dbReference type="Proteomes" id="UP000186817">
    <property type="component" value="Unassembled WGS sequence"/>
</dbReference>
<name>A0A1Q9F394_SYMMI</name>
<dbReference type="SUPFAM" id="SSF53474">
    <property type="entry name" value="alpha/beta-Hydrolases"/>
    <property type="match status" value="1"/>
</dbReference>
<dbReference type="InterPro" id="IPR004860">
    <property type="entry name" value="LAGLIDADG_dom"/>
</dbReference>
<dbReference type="Gene3D" id="3.10.28.10">
    <property type="entry name" value="Homing endonucleases"/>
    <property type="match status" value="2"/>
</dbReference>
<feature type="domain" description="Carboxylesterase type B" evidence="4">
    <location>
        <begin position="582"/>
        <end position="844"/>
    </location>
</feature>
<dbReference type="Pfam" id="PF00135">
    <property type="entry name" value="COesterase"/>
    <property type="match status" value="2"/>
</dbReference>
<feature type="chain" id="PRO_5012367363" evidence="3">
    <location>
        <begin position="25"/>
        <end position="1327"/>
    </location>
</feature>
<dbReference type="SUPFAM" id="SSF55608">
    <property type="entry name" value="Homing endonucleases"/>
    <property type="match status" value="2"/>
</dbReference>
<feature type="signal peptide" evidence="3">
    <location>
        <begin position="1"/>
        <end position="24"/>
    </location>
</feature>
<dbReference type="GO" id="GO:0004104">
    <property type="term" value="F:cholinesterase activity"/>
    <property type="evidence" value="ECO:0007669"/>
    <property type="project" value="InterPro"/>
</dbReference>
<keyword evidence="7" id="KW-1185">Reference proteome</keyword>
<reference evidence="6 7" key="1">
    <citation type="submission" date="2016-02" db="EMBL/GenBank/DDBJ databases">
        <title>Genome analysis of coral dinoflagellate symbionts highlights evolutionary adaptations to a symbiotic lifestyle.</title>
        <authorList>
            <person name="Aranda M."/>
            <person name="Li Y."/>
            <person name="Liew Y.J."/>
            <person name="Baumgarten S."/>
            <person name="Simakov O."/>
            <person name="Wilson M."/>
            <person name="Piel J."/>
            <person name="Ashoor H."/>
            <person name="Bougouffa S."/>
            <person name="Bajic V.B."/>
            <person name="Ryu T."/>
            <person name="Ravasi T."/>
            <person name="Bayer T."/>
            <person name="Micklem G."/>
            <person name="Kim H."/>
            <person name="Bhak J."/>
            <person name="Lajeunesse T.C."/>
            <person name="Voolstra C.R."/>
        </authorList>
    </citation>
    <scope>NUCLEOTIDE SEQUENCE [LARGE SCALE GENOMIC DNA]</scope>
    <source>
        <strain evidence="6 7">CCMP2467</strain>
    </source>
</reference>
<organism evidence="6 7">
    <name type="scientific">Symbiodinium microadriaticum</name>
    <name type="common">Dinoflagellate</name>
    <name type="synonym">Zooxanthella microadriatica</name>
    <dbReference type="NCBI Taxonomy" id="2951"/>
    <lineage>
        <taxon>Eukaryota</taxon>
        <taxon>Sar</taxon>
        <taxon>Alveolata</taxon>
        <taxon>Dinophyceae</taxon>
        <taxon>Suessiales</taxon>
        <taxon>Symbiodiniaceae</taxon>
        <taxon>Symbiodinium</taxon>
    </lineage>
</organism>
<evidence type="ECO:0000256" key="2">
    <source>
        <dbReference type="ARBA" id="ARBA00022801"/>
    </source>
</evidence>
<dbReference type="Gene3D" id="3.40.50.1820">
    <property type="entry name" value="alpha/beta hydrolase"/>
    <property type="match status" value="2"/>
</dbReference>
<dbReference type="PRINTS" id="PR00878">
    <property type="entry name" value="CHOLNESTRASE"/>
</dbReference>
<accession>A0A1Q9F394</accession>
<dbReference type="ESTHER" id="symmi-a0a1q9f394">
    <property type="family name" value="Carb_B_Root"/>
</dbReference>
<sequence length="1327" mass="145082">MPRTMRCRGLSLAAIGCLLSLAGAGPLVETPLGTAEGITAAAGVERYAGIPYANAWAKERGLPGVPQSLRQKASATPDVWVRLDEADIKKFVAKDDTDLAVVARVQRLVPHMTAFITSVRSKEGFVPKHLLESAGEAPLNAHNVLQRRLAQARQDLELNSARRSRLQMWLNFTSKCSEIAQGSTKLEIPTCRVPPFFRPALGGDEADGNLFSRKYQIICARTNKDDEPKLYLVEAVYRGAVVAKKSSDSTRSQRAAKPHFQALPILYEIPDKHWSSWQDDALRLCVQFQPHVVTTLLNLAKALPVLDAEQSGSEKKSIQADPVGKCFTCHSFPNTMAGRTSIKDYFLVMKARFENLRGRKLVDSNGLPTEESECKLPGEPWADLLTKAPYYMTNMFKAEKDVSAAIFLKLKATLPSARRLGAPCINNPLGDPRSVPVDEDHAPPPSEDCLQLNLWRPAAATDGEKRPVMVYNFGGGLCSGYAGNPYFNGSAYAIEHGVIVVTVSYRLGALGFLVSDDFDGPGNGGMNGIRDIATALRWLQRFVPYFGGDPNRVTLFGQRPCFGGPPNRGWGPRNETYGRQITSEVMKALNVSSLQELRKVPAEQVQWPAYAMNDPAVAPYFSGYFEDPGLLPAPAESLWSSGKINPQSVIAGHNSKDGTAAFYGVAPTLGLVPGDKNQSEPGDYEAAIQKVWGSLAPKVLEQYPLSRFSGSPQKAFLQVDADSMVICPAYQLLQYAQDFVDTWSYEFAHYIPSRLRADGFGCSNGPELDVTPAQQSEYTKLFAMHGDEVKFVFGNQVGPDGLGPPNNRTICTFDSGELLLSQQMRAHWAAFATSGRPLVSWPRYSGTLADAGTLGRSDEMIALHARRQAGWAASLLAPAFRVSPSKTLEGPTRRNADMCSRLFPEASDTLQDVQRKNDQVSVRLSKSRWPELKCFASNGQTYGLPLRAERRDSSDLPSEATLAYLAGFFDGDGCVGCKPNLSGCFLQISQSFDQAEVLMLFYETFGGAIGRQNGGIGLRKPVLRWIACGQSARNAAQLLSPHSITKQKQLLLAAQWPEANFRRKECQAELRVLKKYDSAVTGPCSWEYCAGFFDAEGCIVQPNGGVSLVLQVAQKHPRILECLREFLAQSLGKDATLRKQGGSAHVLWVCGLTSCKQILQHLLAAGLLCKAEQAKLALGLTPETAAQVHAELGRLTGNQAFGQRLDAAGQERARKIRAARRQAARFRKGGQLAEASAKMGEVEVLKQEHKLLKAYLENQQLVEYLRKLQFTSSVEPPGSPAFIGRNVFSDPAVDGIGIAPQGGMHAADCDFWQKLWAAPQESELTFV</sequence>
<evidence type="ECO:0000256" key="3">
    <source>
        <dbReference type="SAM" id="SignalP"/>
    </source>
</evidence>
<evidence type="ECO:0000256" key="1">
    <source>
        <dbReference type="ARBA" id="ARBA00005964"/>
    </source>
</evidence>
<protein>
    <submittedName>
        <fullName evidence="6">Liver carboxylesterase 2</fullName>
    </submittedName>
</protein>
<feature type="domain" description="Carboxylesterase type B" evidence="4">
    <location>
        <begin position="421"/>
        <end position="558"/>
    </location>
</feature>
<dbReference type="InterPro" id="IPR027434">
    <property type="entry name" value="Homing_endonucl"/>
</dbReference>
<comment type="caution">
    <text evidence="6">The sequence shown here is derived from an EMBL/GenBank/DDBJ whole genome shotgun (WGS) entry which is preliminary data.</text>
</comment>
<evidence type="ECO:0000313" key="7">
    <source>
        <dbReference type="Proteomes" id="UP000186817"/>
    </source>
</evidence>
<proteinExistence type="inferred from homology"/>
<evidence type="ECO:0000259" key="4">
    <source>
        <dbReference type="Pfam" id="PF00135"/>
    </source>
</evidence>
<feature type="domain" description="Homing endonuclease LAGLIDADG" evidence="5">
    <location>
        <begin position="1090"/>
        <end position="1151"/>
    </location>
</feature>
<evidence type="ECO:0000313" key="6">
    <source>
        <dbReference type="EMBL" id="OLQ14131.1"/>
    </source>
</evidence>
<dbReference type="Pfam" id="PF14528">
    <property type="entry name" value="LAGLIDADG_3"/>
    <property type="match status" value="1"/>
</dbReference>
<dbReference type="InterPro" id="IPR050309">
    <property type="entry name" value="Type-B_Carboxylest/Lipase"/>
</dbReference>
<dbReference type="InterPro" id="IPR000997">
    <property type="entry name" value="Cholinesterase"/>
</dbReference>